<reference evidence="1" key="1">
    <citation type="journal article" date="2014" name="Front. Microbiol.">
        <title>High frequency of phylogenetically diverse reductive dehalogenase-homologous genes in deep subseafloor sedimentary metagenomes.</title>
        <authorList>
            <person name="Kawai M."/>
            <person name="Futagami T."/>
            <person name="Toyoda A."/>
            <person name="Takaki Y."/>
            <person name="Nishi S."/>
            <person name="Hori S."/>
            <person name="Arai W."/>
            <person name="Tsubouchi T."/>
            <person name="Morono Y."/>
            <person name="Uchiyama I."/>
            <person name="Ito T."/>
            <person name="Fujiyama A."/>
            <person name="Inagaki F."/>
            <person name="Takami H."/>
        </authorList>
    </citation>
    <scope>NUCLEOTIDE SEQUENCE</scope>
    <source>
        <strain evidence="1">Expedition CK06-06</strain>
    </source>
</reference>
<protein>
    <submittedName>
        <fullName evidence="1">Uncharacterized protein</fullName>
    </submittedName>
</protein>
<organism evidence="1">
    <name type="scientific">marine sediment metagenome</name>
    <dbReference type="NCBI Taxonomy" id="412755"/>
    <lineage>
        <taxon>unclassified sequences</taxon>
        <taxon>metagenomes</taxon>
        <taxon>ecological metagenomes</taxon>
    </lineage>
</organism>
<gene>
    <name evidence="1" type="ORF">S01H4_45319</name>
</gene>
<dbReference type="AlphaFoldDB" id="X1CQ00"/>
<accession>X1CQ00</accession>
<proteinExistence type="predicted"/>
<feature type="non-terminal residue" evidence="1">
    <location>
        <position position="238"/>
    </location>
</feature>
<evidence type="ECO:0000313" key="1">
    <source>
        <dbReference type="EMBL" id="GAG98218.1"/>
    </source>
</evidence>
<dbReference type="EMBL" id="BART01025221">
    <property type="protein sequence ID" value="GAG98218.1"/>
    <property type="molecule type" value="Genomic_DNA"/>
</dbReference>
<name>X1CQ00_9ZZZZ</name>
<sequence length="238" mass="25073">MNDVLSGFAVATGTTTPAVALDFAGNEIIRASVGRATIQVSSNIYITGSVAFEKGAIEEFKVADGALPISEIAGELKSLLDIDLDPLLDIPATGAESTNVSIMTIGASNVQAFIGMKGPYWTYADDAIVNGGDNDGKFDENEADPDAVGLVIEDFDFGMAILKPVNILDFGKYFSLKGSAEQISLVGIDDVTLSAESLLVEVNLSSPNVYGLSLFPVIDYASTFPDDEREELFNVVAA</sequence>
<comment type="caution">
    <text evidence="1">The sequence shown here is derived from an EMBL/GenBank/DDBJ whole genome shotgun (WGS) entry which is preliminary data.</text>
</comment>